<keyword evidence="2" id="KW-1185">Reference proteome</keyword>
<evidence type="ECO:0000313" key="2">
    <source>
        <dbReference type="Proteomes" id="UP000033736"/>
    </source>
</evidence>
<evidence type="ECO:0000313" key="1">
    <source>
        <dbReference type="EMBL" id="KJW03943.1"/>
    </source>
</evidence>
<dbReference type="PATRIC" id="fig|1268837.3.peg.1795"/>
<name>A0A0F3RCC8_9RICK</name>
<reference evidence="1 2" key="1">
    <citation type="submission" date="2015-01" db="EMBL/GenBank/DDBJ databases">
        <title>Genome Sequencing of Rickettsiales /home/snadendla/prok_pipe/test/illegal_ec_num.txt.</title>
        <authorList>
            <person name="Daugherty S.C."/>
            <person name="Su Q."/>
            <person name="Abolude K."/>
            <person name="Beier-Sexton M."/>
            <person name="Carlyon J.A."/>
            <person name="Carter R."/>
            <person name="Day N.P."/>
            <person name="Dumler S.J."/>
            <person name="Dyachenko V."/>
            <person name="Godinez A."/>
            <person name="Kurtti T.J."/>
            <person name="Lichay M."/>
            <person name="Mullins K.E."/>
            <person name="Ott S."/>
            <person name="Pappas-Brown V."/>
            <person name="Paris D.H."/>
            <person name="Patel P."/>
            <person name="Richards A.L."/>
            <person name="Sadzewicz L."/>
            <person name="Sears K."/>
            <person name="Seidman D."/>
            <person name="Sengamalay N."/>
            <person name="Stenos J."/>
            <person name="Tallon L.J."/>
            <person name="Vincent G."/>
            <person name="Fraser C.M."/>
            <person name="Munderloh U."/>
            <person name="Dunning-Hotopp J.C."/>
        </authorList>
    </citation>
    <scope>NUCLEOTIDE SEQUENCE [LARGE SCALE GENOMIC DNA]</scope>
    <source>
        <strain evidence="1 2">T170-B</strain>
    </source>
</reference>
<proteinExistence type="predicted"/>
<dbReference type="AlphaFoldDB" id="A0A0F3RCC8"/>
<gene>
    <name evidence="1" type="ORF">RAT170B_1564</name>
</gene>
<protein>
    <submittedName>
        <fullName evidence="1">Uncharacterized protein</fullName>
    </submittedName>
</protein>
<dbReference type="EMBL" id="LAOQ01000008">
    <property type="protein sequence ID" value="KJW03943.1"/>
    <property type="molecule type" value="Genomic_DNA"/>
</dbReference>
<dbReference type="RefSeq" id="WP_186786308.1">
    <property type="nucleotide sequence ID" value="NZ_LAOQ01000008.1"/>
</dbReference>
<sequence length="56" mass="6564">MFRNDVELKLECLKLAIQSCCSYDAVDLAKQYYRFLVENSENVPVQFLFNNKANLN</sequence>
<accession>A0A0F3RCC8</accession>
<dbReference type="Proteomes" id="UP000033736">
    <property type="component" value="Unassembled WGS sequence"/>
</dbReference>
<comment type="caution">
    <text evidence="1">The sequence shown here is derived from an EMBL/GenBank/DDBJ whole genome shotgun (WGS) entry which is preliminary data.</text>
</comment>
<organism evidence="1 2">
    <name type="scientific">Rickettsia argasii T170-B</name>
    <dbReference type="NCBI Taxonomy" id="1268837"/>
    <lineage>
        <taxon>Bacteria</taxon>
        <taxon>Pseudomonadati</taxon>
        <taxon>Pseudomonadota</taxon>
        <taxon>Alphaproteobacteria</taxon>
        <taxon>Rickettsiales</taxon>
        <taxon>Rickettsiaceae</taxon>
        <taxon>Rickettsieae</taxon>
        <taxon>Rickettsia</taxon>
        <taxon>spotted fever group</taxon>
    </lineage>
</organism>